<organism evidence="1 2">
    <name type="scientific">Acidisoma cellulosilyticum</name>
    <dbReference type="NCBI Taxonomy" id="2802395"/>
    <lineage>
        <taxon>Bacteria</taxon>
        <taxon>Pseudomonadati</taxon>
        <taxon>Pseudomonadota</taxon>
        <taxon>Alphaproteobacteria</taxon>
        <taxon>Acetobacterales</taxon>
        <taxon>Acidocellaceae</taxon>
        <taxon>Acidisoma</taxon>
    </lineage>
</organism>
<reference evidence="1 2" key="1">
    <citation type="journal article" date="2021" name="Microorganisms">
        <title>Acidisoma silvae sp. nov. and Acidisomacellulosilytica sp. nov., Two Acidophilic Bacteria Isolated from Decaying Wood, Hydrolyzing Cellulose and Producing Poly-3-hydroxybutyrate.</title>
        <authorList>
            <person name="Mieszkin S."/>
            <person name="Pouder E."/>
            <person name="Uroz S."/>
            <person name="Simon-Colin C."/>
            <person name="Alain K."/>
        </authorList>
    </citation>
    <scope>NUCLEOTIDE SEQUENCE [LARGE SCALE GENOMIC DNA]</scope>
    <source>
        <strain evidence="1 2">HW T5.17</strain>
    </source>
</reference>
<sequence>MGWANCGTDSKGRPIGYGFPATCDHPDCKTKIDRGLSYACGDMHGDLDLACEGYFCTAHLKHTLPVDGDDKQVCEACYKAAKKYATENPEDAHDLVAWFEDQEGEDWRVQT</sequence>
<dbReference type="Proteomes" id="UP000721844">
    <property type="component" value="Unassembled WGS sequence"/>
</dbReference>
<dbReference type="EMBL" id="JAESVA010000002">
    <property type="protein sequence ID" value="MCB8880105.1"/>
    <property type="molecule type" value="Genomic_DNA"/>
</dbReference>
<dbReference type="AlphaFoldDB" id="A0A963YZU6"/>
<protein>
    <submittedName>
        <fullName evidence="1">Uncharacterized protein</fullName>
    </submittedName>
</protein>
<dbReference type="RefSeq" id="WP_227306711.1">
    <property type="nucleotide sequence ID" value="NZ_JAESVA010000002.1"/>
</dbReference>
<gene>
    <name evidence="1" type="ORF">ACELLULO517_07650</name>
</gene>
<accession>A0A963YZU6</accession>
<keyword evidence="2" id="KW-1185">Reference proteome</keyword>
<name>A0A963YZU6_9PROT</name>
<comment type="caution">
    <text evidence="1">The sequence shown here is derived from an EMBL/GenBank/DDBJ whole genome shotgun (WGS) entry which is preliminary data.</text>
</comment>
<evidence type="ECO:0000313" key="1">
    <source>
        <dbReference type="EMBL" id="MCB8880105.1"/>
    </source>
</evidence>
<proteinExistence type="predicted"/>
<evidence type="ECO:0000313" key="2">
    <source>
        <dbReference type="Proteomes" id="UP000721844"/>
    </source>
</evidence>